<keyword evidence="4" id="KW-1185">Reference proteome</keyword>
<dbReference type="Pfam" id="PF01408">
    <property type="entry name" value="GFO_IDH_MocA"/>
    <property type="match status" value="1"/>
</dbReference>
<dbReference type="InterPro" id="IPR036291">
    <property type="entry name" value="NAD(P)-bd_dom_sf"/>
</dbReference>
<dbReference type="SUPFAM" id="SSF55347">
    <property type="entry name" value="Glyceraldehyde-3-phosphate dehydrogenase-like, C-terminal domain"/>
    <property type="match status" value="1"/>
</dbReference>
<dbReference type="PANTHER" id="PTHR43054">
    <property type="match status" value="1"/>
</dbReference>
<dbReference type="PANTHER" id="PTHR43054:SF1">
    <property type="entry name" value="SCYLLO-INOSITOL 2-DEHYDROGENASE (NADP(+)) IOLU"/>
    <property type="match status" value="1"/>
</dbReference>
<evidence type="ECO:0000313" key="4">
    <source>
        <dbReference type="Proteomes" id="UP000614490"/>
    </source>
</evidence>
<protein>
    <submittedName>
        <fullName evidence="3">Gfo/Idh/MocA family oxidoreductase</fullName>
    </submittedName>
</protein>
<dbReference type="Gene3D" id="3.40.50.720">
    <property type="entry name" value="NAD(P)-binding Rossmann-like Domain"/>
    <property type="match status" value="1"/>
</dbReference>
<dbReference type="EMBL" id="JADZSC010000002">
    <property type="protein sequence ID" value="MBH0230374.1"/>
    <property type="molecule type" value="Genomic_DNA"/>
</dbReference>
<dbReference type="Gene3D" id="3.30.360.10">
    <property type="entry name" value="Dihydrodipicolinate Reductase, domain 2"/>
    <property type="match status" value="1"/>
</dbReference>
<reference evidence="3 4" key="1">
    <citation type="journal article" date="2005" name="Int. J. Syst. Evol. Microbiol.">
        <title>Halobacillus yeomjeoni sp. nov., isolated from a marine solar saltern in Korea.</title>
        <authorList>
            <person name="Yoon J.H."/>
            <person name="Kang S.J."/>
            <person name="Lee C.H."/>
            <person name="Oh H.W."/>
            <person name="Oh T.K."/>
        </authorList>
    </citation>
    <scope>NUCLEOTIDE SEQUENCE [LARGE SCALE GENOMIC DNA]</scope>
    <source>
        <strain evidence="3 4">KCTC 3957</strain>
    </source>
</reference>
<name>A0A931HVR5_9BACI</name>
<dbReference type="GO" id="GO:0000166">
    <property type="term" value="F:nucleotide binding"/>
    <property type="evidence" value="ECO:0007669"/>
    <property type="project" value="InterPro"/>
</dbReference>
<dbReference type="InterPro" id="IPR000683">
    <property type="entry name" value="Gfo/Idh/MocA-like_OxRdtase_N"/>
</dbReference>
<comment type="caution">
    <text evidence="3">The sequence shown here is derived from an EMBL/GenBank/DDBJ whole genome shotgun (WGS) entry which is preliminary data.</text>
</comment>
<organism evidence="3 4">
    <name type="scientific">Halobacillus yeomjeoni</name>
    <dbReference type="NCBI Taxonomy" id="311194"/>
    <lineage>
        <taxon>Bacteria</taxon>
        <taxon>Bacillati</taxon>
        <taxon>Bacillota</taxon>
        <taxon>Bacilli</taxon>
        <taxon>Bacillales</taxon>
        <taxon>Bacillaceae</taxon>
        <taxon>Halobacillus</taxon>
    </lineage>
</organism>
<dbReference type="Pfam" id="PF22725">
    <property type="entry name" value="GFO_IDH_MocA_C3"/>
    <property type="match status" value="1"/>
</dbReference>
<dbReference type="Proteomes" id="UP000614490">
    <property type="component" value="Unassembled WGS sequence"/>
</dbReference>
<feature type="domain" description="GFO/IDH/MocA-like oxidoreductase" evidence="2">
    <location>
        <begin position="138"/>
        <end position="247"/>
    </location>
</feature>
<dbReference type="RefSeq" id="WP_197317011.1">
    <property type="nucleotide sequence ID" value="NZ_JADZSC010000002.1"/>
</dbReference>
<evidence type="ECO:0000313" key="3">
    <source>
        <dbReference type="EMBL" id="MBH0230374.1"/>
    </source>
</evidence>
<dbReference type="InterPro" id="IPR055170">
    <property type="entry name" value="GFO_IDH_MocA-like_dom"/>
</dbReference>
<sequence length="330" mass="36895">MVRFGIIGTNTITDKLIHAASQHPQFELTAVYSRTEERAEEFASKHGASYTYTTIEEFVASSQMDAVYIASPNAFHKEQAIACMKQGKHVLCEKPMASNVDEVEEMLSVAEEEGVLLMEAVKSTLMPGFLKVKDNLHKIGRVRRFVGNFCKYSSRYDAYKEGTVMNAFNPKFSNGSLMDMGVYGIYPMVVLFGEPQSLRGNALFLESGVDGEGSITAVYDEMEAIIMFSKIQTSHTPSEIQGEEGAILIEDISEPSNIEIRYNNGKFEDLSVQQDFDPMYYEMNEFIKLIENGEKQSVINSHQSSTLASRVMTEARKQIGLTFPADLKQA</sequence>
<gene>
    <name evidence="3" type="ORF">H0267_09140</name>
</gene>
<feature type="domain" description="Gfo/Idh/MocA-like oxidoreductase N-terminal" evidence="1">
    <location>
        <begin position="2"/>
        <end position="119"/>
    </location>
</feature>
<dbReference type="SUPFAM" id="SSF51735">
    <property type="entry name" value="NAD(P)-binding Rossmann-fold domains"/>
    <property type="match status" value="1"/>
</dbReference>
<dbReference type="AlphaFoldDB" id="A0A931HVR5"/>
<evidence type="ECO:0000259" key="2">
    <source>
        <dbReference type="Pfam" id="PF22725"/>
    </source>
</evidence>
<evidence type="ECO:0000259" key="1">
    <source>
        <dbReference type="Pfam" id="PF01408"/>
    </source>
</evidence>
<accession>A0A931HVR5</accession>
<proteinExistence type="predicted"/>